<evidence type="ECO:0000256" key="1">
    <source>
        <dbReference type="SAM" id="MobiDB-lite"/>
    </source>
</evidence>
<feature type="region of interest" description="Disordered" evidence="1">
    <location>
        <begin position="69"/>
        <end position="93"/>
    </location>
</feature>
<feature type="compositionally biased region" description="Low complexity" evidence="1">
    <location>
        <begin position="69"/>
        <end position="82"/>
    </location>
</feature>
<proteinExistence type="predicted"/>
<name>A0ABP9HKH0_9ACTN</name>
<keyword evidence="3" id="KW-1185">Reference proteome</keyword>
<gene>
    <name evidence="2" type="ORF">GCM10023205_44260</name>
</gene>
<dbReference type="EMBL" id="BAABHS010000015">
    <property type="protein sequence ID" value="GAA4973043.1"/>
    <property type="molecule type" value="Genomic_DNA"/>
</dbReference>
<dbReference type="Gene3D" id="2.130.10.10">
    <property type="entry name" value="YVTN repeat-like/Quinoprotein amine dehydrogenase"/>
    <property type="match status" value="2"/>
</dbReference>
<reference evidence="3" key="1">
    <citation type="journal article" date="2019" name="Int. J. Syst. Evol. Microbiol.">
        <title>The Global Catalogue of Microorganisms (GCM) 10K type strain sequencing project: providing services to taxonomists for standard genome sequencing and annotation.</title>
        <authorList>
            <consortium name="The Broad Institute Genomics Platform"/>
            <consortium name="The Broad Institute Genome Sequencing Center for Infectious Disease"/>
            <person name="Wu L."/>
            <person name="Ma J."/>
        </authorList>
    </citation>
    <scope>NUCLEOTIDE SEQUENCE [LARGE SCALE GENOMIC DNA]</scope>
    <source>
        <strain evidence="3">JCM 17986</strain>
    </source>
</reference>
<evidence type="ECO:0008006" key="4">
    <source>
        <dbReference type="Google" id="ProtNLM"/>
    </source>
</evidence>
<dbReference type="RefSeq" id="WP_345677342.1">
    <property type="nucleotide sequence ID" value="NZ_BAABHS010000015.1"/>
</dbReference>
<evidence type="ECO:0000313" key="3">
    <source>
        <dbReference type="Proteomes" id="UP001500466"/>
    </source>
</evidence>
<accession>A0ABP9HKH0</accession>
<dbReference type="SUPFAM" id="SSF50998">
    <property type="entry name" value="Quinoprotein alcohol dehydrogenase-like"/>
    <property type="match status" value="1"/>
</dbReference>
<comment type="caution">
    <text evidence="2">The sequence shown here is derived from an EMBL/GenBank/DDBJ whole genome shotgun (WGS) entry which is preliminary data.</text>
</comment>
<dbReference type="InterPro" id="IPR015943">
    <property type="entry name" value="WD40/YVTN_repeat-like_dom_sf"/>
</dbReference>
<protein>
    <recommendedName>
        <fullName evidence="4">PQQ-like domain-containing protein</fullName>
    </recommendedName>
</protein>
<feature type="region of interest" description="Disordered" evidence="1">
    <location>
        <begin position="1"/>
        <end position="27"/>
    </location>
</feature>
<sequence>MNGNPEHIPSRFRRRAALRPAASSEPRIRGHRGFHAAVSLALTAVVLSACSSGGTQKAADGKDAASNAASAPASKAPKAAPLPSVPPVMAPAWKTPRLGKDAAKFTSEDFDPRNPKNSKEARDGLIAAWPVGDRYFVGRGTGVEIYQLATGQRIGTVAAPKPGLQPCGMTPGLNKDGIGAVAWWEETTDYVFGACRYLSVVDARNGGKVLSTSGFASAKKDGSPLSVYNTQLGFVGDDLVAATTLTSVVAFRVSDGGEAWTWRNRTTPETLVSIKSMATSPDTIAVLADASPTPMRQEHELVTLDRNGRQIGAAPTPLQVTDPTDDAELLSMDPLTVITKPESGFSRVPALIHVFDRAGAPKNTPFPLKADQGPIDVNADLGQDSHKWFNLRVTRTTLYATTTFTMSDGGGIDGVVAFDMNTGALRWSRPGADSERPHLALADDDRLLVVNTSSRTFLVDTYAAADGQVTPVSKVELKDPSQSLPSAMHLDFADNRLLVSALRSHTFGTEAFAAAG</sequence>
<organism evidence="2 3">
    <name type="scientific">Yinghuangia aomiensis</name>
    <dbReference type="NCBI Taxonomy" id="676205"/>
    <lineage>
        <taxon>Bacteria</taxon>
        <taxon>Bacillati</taxon>
        <taxon>Actinomycetota</taxon>
        <taxon>Actinomycetes</taxon>
        <taxon>Kitasatosporales</taxon>
        <taxon>Streptomycetaceae</taxon>
        <taxon>Yinghuangia</taxon>
    </lineage>
</organism>
<evidence type="ECO:0000313" key="2">
    <source>
        <dbReference type="EMBL" id="GAA4973043.1"/>
    </source>
</evidence>
<dbReference type="Proteomes" id="UP001500466">
    <property type="component" value="Unassembled WGS sequence"/>
</dbReference>
<dbReference type="InterPro" id="IPR011047">
    <property type="entry name" value="Quinoprotein_ADH-like_sf"/>
</dbReference>